<evidence type="ECO:0000313" key="2">
    <source>
        <dbReference type="Ensembl" id="ENSSRHP00000055108.1"/>
    </source>
</evidence>
<evidence type="ECO:0000256" key="1">
    <source>
        <dbReference type="SAM" id="Phobius"/>
    </source>
</evidence>
<reference evidence="2" key="2">
    <citation type="submission" date="2025-09" db="UniProtKB">
        <authorList>
            <consortium name="Ensembl"/>
        </authorList>
    </citation>
    <scope>IDENTIFICATION</scope>
</reference>
<keyword evidence="1" id="KW-0812">Transmembrane</keyword>
<feature type="transmembrane region" description="Helical" evidence="1">
    <location>
        <begin position="37"/>
        <end position="61"/>
    </location>
</feature>
<dbReference type="Proteomes" id="UP000472270">
    <property type="component" value="Unassembled WGS sequence"/>
</dbReference>
<keyword evidence="1" id="KW-1133">Transmembrane helix</keyword>
<dbReference type="AlphaFoldDB" id="A0A673JM94"/>
<accession>A0A673JM94</accession>
<reference evidence="2" key="1">
    <citation type="submission" date="2025-08" db="UniProtKB">
        <authorList>
            <consortium name="Ensembl"/>
        </authorList>
    </citation>
    <scope>IDENTIFICATION</scope>
</reference>
<sequence length="76" mass="8477">HCVFGGLLNCTLTEISEQVFTNSTMNQQPSSCAPCDLTLLTCLLIGSYRFCIIPLLSAFYGKPKTQLWRSKEKNVC</sequence>
<protein>
    <submittedName>
        <fullName evidence="2">Uncharacterized protein</fullName>
    </submittedName>
</protein>
<name>A0A673JM94_9TELE</name>
<evidence type="ECO:0000313" key="3">
    <source>
        <dbReference type="Proteomes" id="UP000472270"/>
    </source>
</evidence>
<proteinExistence type="predicted"/>
<dbReference type="Ensembl" id="ENSSRHT00000056656.1">
    <property type="protein sequence ID" value="ENSSRHP00000055108.1"/>
    <property type="gene ID" value="ENSSRHG00000027759.1"/>
</dbReference>
<keyword evidence="3" id="KW-1185">Reference proteome</keyword>
<keyword evidence="1" id="KW-0472">Membrane</keyword>
<organism evidence="2 3">
    <name type="scientific">Sinocyclocheilus rhinocerous</name>
    <dbReference type="NCBI Taxonomy" id="307959"/>
    <lineage>
        <taxon>Eukaryota</taxon>
        <taxon>Metazoa</taxon>
        <taxon>Chordata</taxon>
        <taxon>Craniata</taxon>
        <taxon>Vertebrata</taxon>
        <taxon>Euteleostomi</taxon>
        <taxon>Actinopterygii</taxon>
        <taxon>Neopterygii</taxon>
        <taxon>Teleostei</taxon>
        <taxon>Ostariophysi</taxon>
        <taxon>Cypriniformes</taxon>
        <taxon>Cyprinidae</taxon>
        <taxon>Cyprininae</taxon>
        <taxon>Sinocyclocheilus</taxon>
    </lineage>
</organism>